<protein>
    <submittedName>
        <fullName evidence="2">Uncharacterized protein</fullName>
    </submittedName>
</protein>
<dbReference type="Proteomes" id="UP001321486">
    <property type="component" value="Chromosome"/>
</dbReference>
<evidence type="ECO:0000313" key="2">
    <source>
        <dbReference type="EMBL" id="BDZ49123.1"/>
    </source>
</evidence>
<evidence type="ECO:0000256" key="1">
    <source>
        <dbReference type="SAM" id="Phobius"/>
    </source>
</evidence>
<gene>
    <name evidence="2" type="ORF">GCM10025867_13640</name>
</gene>
<accession>A0ABM8GL31</accession>
<keyword evidence="3" id="KW-1185">Reference proteome</keyword>
<dbReference type="EMBL" id="AP027732">
    <property type="protein sequence ID" value="BDZ49123.1"/>
    <property type="molecule type" value="Genomic_DNA"/>
</dbReference>
<evidence type="ECO:0000313" key="3">
    <source>
        <dbReference type="Proteomes" id="UP001321486"/>
    </source>
</evidence>
<keyword evidence="1" id="KW-0472">Membrane</keyword>
<name>A0ABM8GL31_9MICO</name>
<sequence length="65" mass="7003">MIPAAWRFGLAFALWRRYRAAATPAERESAGRAIIVLTAVWAGALALTGFLVLACVAFLIVVVRS</sequence>
<keyword evidence="1" id="KW-1133">Transmembrane helix</keyword>
<dbReference type="RefSeq" id="WP_286345977.1">
    <property type="nucleotide sequence ID" value="NZ_AP027732.1"/>
</dbReference>
<keyword evidence="1" id="KW-0812">Transmembrane</keyword>
<feature type="transmembrane region" description="Helical" evidence="1">
    <location>
        <begin position="32"/>
        <end position="63"/>
    </location>
</feature>
<organism evidence="2 3">
    <name type="scientific">Frondihabitans sucicola</name>
    <dbReference type="NCBI Taxonomy" id="1268041"/>
    <lineage>
        <taxon>Bacteria</taxon>
        <taxon>Bacillati</taxon>
        <taxon>Actinomycetota</taxon>
        <taxon>Actinomycetes</taxon>
        <taxon>Micrococcales</taxon>
        <taxon>Microbacteriaceae</taxon>
        <taxon>Frondihabitans</taxon>
    </lineage>
</organism>
<proteinExistence type="predicted"/>
<reference evidence="3" key="1">
    <citation type="journal article" date="2019" name="Int. J. Syst. Evol. Microbiol.">
        <title>The Global Catalogue of Microorganisms (GCM) 10K type strain sequencing project: providing services to taxonomists for standard genome sequencing and annotation.</title>
        <authorList>
            <consortium name="The Broad Institute Genomics Platform"/>
            <consortium name="The Broad Institute Genome Sequencing Center for Infectious Disease"/>
            <person name="Wu L."/>
            <person name="Ma J."/>
        </authorList>
    </citation>
    <scope>NUCLEOTIDE SEQUENCE [LARGE SCALE GENOMIC DNA]</scope>
    <source>
        <strain evidence="3">NBRC 108728</strain>
    </source>
</reference>